<evidence type="ECO:0000313" key="1">
    <source>
        <dbReference type="EMBL" id="GAF98858.1"/>
    </source>
</evidence>
<gene>
    <name evidence="1" type="ORF">S01H1_26774</name>
</gene>
<accession>X0TZ40</accession>
<organism evidence="1">
    <name type="scientific">marine sediment metagenome</name>
    <dbReference type="NCBI Taxonomy" id="412755"/>
    <lineage>
        <taxon>unclassified sequences</taxon>
        <taxon>metagenomes</taxon>
        <taxon>ecological metagenomes</taxon>
    </lineage>
</organism>
<proteinExistence type="predicted"/>
<dbReference type="AlphaFoldDB" id="X0TZ40"/>
<reference evidence="1" key="1">
    <citation type="journal article" date="2014" name="Front. Microbiol.">
        <title>High frequency of phylogenetically diverse reductive dehalogenase-homologous genes in deep subseafloor sedimentary metagenomes.</title>
        <authorList>
            <person name="Kawai M."/>
            <person name="Futagami T."/>
            <person name="Toyoda A."/>
            <person name="Takaki Y."/>
            <person name="Nishi S."/>
            <person name="Hori S."/>
            <person name="Arai W."/>
            <person name="Tsubouchi T."/>
            <person name="Morono Y."/>
            <person name="Uchiyama I."/>
            <person name="Ito T."/>
            <person name="Fujiyama A."/>
            <person name="Inagaki F."/>
            <person name="Takami H."/>
        </authorList>
    </citation>
    <scope>NUCLEOTIDE SEQUENCE</scope>
    <source>
        <strain evidence="1">Expedition CK06-06</strain>
    </source>
</reference>
<evidence type="ECO:0008006" key="2">
    <source>
        <dbReference type="Google" id="ProtNLM"/>
    </source>
</evidence>
<protein>
    <recommendedName>
        <fullName evidence="2">Response regulatory domain-containing protein</fullName>
    </recommendedName>
</protein>
<dbReference type="InterPro" id="IPR011006">
    <property type="entry name" value="CheY-like_superfamily"/>
</dbReference>
<dbReference type="EMBL" id="BARS01016250">
    <property type="protein sequence ID" value="GAF98858.1"/>
    <property type="molecule type" value="Genomic_DNA"/>
</dbReference>
<dbReference type="SUPFAM" id="SSF52172">
    <property type="entry name" value="CheY-like"/>
    <property type="match status" value="1"/>
</dbReference>
<name>X0TZ40_9ZZZZ</name>
<comment type="caution">
    <text evidence="1">The sequence shown here is derived from an EMBL/GenBank/DDBJ whole genome shotgun (WGS) entry which is preliminary data.</text>
</comment>
<sequence>MKRRILFVDDEPRVLDGLRRTLRAERDRWDMSFVDGADAALGVIHDEVGRHFDPAAHGAFEESIKELQAIRTELRDEASCLAGMGCTL</sequence>